<keyword evidence="3" id="KW-1185">Reference proteome</keyword>
<organism evidence="2 3">
    <name type="scientific">Eumeta variegata</name>
    <name type="common">Bagworm moth</name>
    <name type="synonym">Eumeta japonica</name>
    <dbReference type="NCBI Taxonomy" id="151549"/>
    <lineage>
        <taxon>Eukaryota</taxon>
        <taxon>Metazoa</taxon>
        <taxon>Ecdysozoa</taxon>
        <taxon>Arthropoda</taxon>
        <taxon>Hexapoda</taxon>
        <taxon>Insecta</taxon>
        <taxon>Pterygota</taxon>
        <taxon>Neoptera</taxon>
        <taxon>Endopterygota</taxon>
        <taxon>Lepidoptera</taxon>
        <taxon>Glossata</taxon>
        <taxon>Ditrysia</taxon>
        <taxon>Tineoidea</taxon>
        <taxon>Psychidae</taxon>
        <taxon>Oiketicinae</taxon>
        <taxon>Eumeta</taxon>
    </lineage>
</organism>
<protein>
    <submittedName>
        <fullName evidence="2">Uncharacterized protein</fullName>
    </submittedName>
</protein>
<name>A0A4C1ZJ94_EUMVA</name>
<proteinExistence type="predicted"/>
<evidence type="ECO:0000313" key="3">
    <source>
        <dbReference type="Proteomes" id="UP000299102"/>
    </source>
</evidence>
<evidence type="ECO:0000256" key="1">
    <source>
        <dbReference type="SAM" id="MobiDB-lite"/>
    </source>
</evidence>
<reference evidence="2 3" key="1">
    <citation type="journal article" date="2019" name="Commun. Biol.">
        <title>The bagworm genome reveals a unique fibroin gene that provides high tensile strength.</title>
        <authorList>
            <person name="Kono N."/>
            <person name="Nakamura H."/>
            <person name="Ohtoshi R."/>
            <person name="Tomita M."/>
            <person name="Numata K."/>
            <person name="Arakawa K."/>
        </authorList>
    </citation>
    <scope>NUCLEOTIDE SEQUENCE [LARGE SCALE GENOMIC DNA]</scope>
</reference>
<feature type="region of interest" description="Disordered" evidence="1">
    <location>
        <begin position="1"/>
        <end position="67"/>
    </location>
</feature>
<dbReference type="Proteomes" id="UP000299102">
    <property type="component" value="Unassembled WGS sequence"/>
</dbReference>
<accession>A0A4C1ZJ94</accession>
<dbReference type="EMBL" id="BGZK01001864">
    <property type="protein sequence ID" value="GBP87492.1"/>
    <property type="molecule type" value="Genomic_DNA"/>
</dbReference>
<gene>
    <name evidence="2" type="ORF">EVAR_59985_1</name>
</gene>
<feature type="compositionally biased region" description="Basic and acidic residues" evidence="1">
    <location>
        <begin position="1"/>
        <end position="15"/>
    </location>
</feature>
<dbReference type="AlphaFoldDB" id="A0A4C1ZJ94"/>
<evidence type="ECO:0000313" key="2">
    <source>
        <dbReference type="EMBL" id="GBP87492.1"/>
    </source>
</evidence>
<comment type="caution">
    <text evidence="2">The sequence shown here is derived from an EMBL/GenBank/DDBJ whole genome shotgun (WGS) entry which is preliminary data.</text>
</comment>
<sequence length="67" mass="7833">MPRRRTLENQAERRRTPSNTAVVYQLPVYHSQTDDFSDLSQPTLEAPAAAQKKKTSDRKHFMNTMKR</sequence>